<evidence type="ECO:0000313" key="2">
    <source>
        <dbReference type="EMBL" id="MFC4767187.1"/>
    </source>
</evidence>
<keyword evidence="3" id="KW-1185">Reference proteome</keyword>
<reference evidence="3" key="1">
    <citation type="journal article" date="2019" name="Int. J. Syst. Evol. Microbiol.">
        <title>The Global Catalogue of Microorganisms (GCM) 10K type strain sequencing project: providing services to taxonomists for standard genome sequencing and annotation.</title>
        <authorList>
            <consortium name="The Broad Institute Genomics Platform"/>
            <consortium name="The Broad Institute Genome Sequencing Center for Infectious Disease"/>
            <person name="Wu L."/>
            <person name="Ma J."/>
        </authorList>
    </citation>
    <scope>NUCLEOTIDE SEQUENCE [LARGE SCALE GENOMIC DNA]</scope>
    <source>
        <strain evidence="3">WYCCWR 12678</strain>
    </source>
</reference>
<name>A0ABV9Q3D7_9BACL</name>
<keyword evidence="1" id="KW-1133">Transmembrane helix</keyword>
<feature type="transmembrane region" description="Helical" evidence="1">
    <location>
        <begin position="12"/>
        <end position="38"/>
    </location>
</feature>
<keyword evidence="1" id="KW-0472">Membrane</keyword>
<proteinExistence type="predicted"/>
<gene>
    <name evidence="2" type="ORF">ACFO8Q_07390</name>
</gene>
<sequence length="139" mass="15627">MRRFWKDIRGSVFLEHAFLTIPLLLIGVLLLSNAALFFHAYQVVSSASASGARTAARVEDAGRVTEAIRKELQAGAISTTNPEFEASRDVRIQFRDGEYSTVTVYYRFQFPFSLKKFGIAIDDTIPFHATSSFPREWGS</sequence>
<organism evidence="2 3">
    <name type="scientific">Effusibacillus consociatus</name>
    <dbReference type="NCBI Taxonomy" id="1117041"/>
    <lineage>
        <taxon>Bacteria</taxon>
        <taxon>Bacillati</taxon>
        <taxon>Bacillota</taxon>
        <taxon>Bacilli</taxon>
        <taxon>Bacillales</taxon>
        <taxon>Alicyclobacillaceae</taxon>
        <taxon>Effusibacillus</taxon>
    </lineage>
</organism>
<keyword evidence="1" id="KW-0812">Transmembrane</keyword>
<protein>
    <recommendedName>
        <fullName evidence="4">Pilus assembly protein</fullName>
    </recommendedName>
</protein>
<accession>A0ABV9Q3D7</accession>
<dbReference type="Proteomes" id="UP001596002">
    <property type="component" value="Unassembled WGS sequence"/>
</dbReference>
<comment type="caution">
    <text evidence="2">The sequence shown here is derived from an EMBL/GenBank/DDBJ whole genome shotgun (WGS) entry which is preliminary data.</text>
</comment>
<evidence type="ECO:0008006" key="4">
    <source>
        <dbReference type="Google" id="ProtNLM"/>
    </source>
</evidence>
<dbReference type="RefSeq" id="WP_380025105.1">
    <property type="nucleotide sequence ID" value="NZ_JBHSHC010000050.1"/>
</dbReference>
<dbReference type="EMBL" id="JBHSHC010000050">
    <property type="protein sequence ID" value="MFC4767187.1"/>
    <property type="molecule type" value="Genomic_DNA"/>
</dbReference>
<evidence type="ECO:0000256" key="1">
    <source>
        <dbReference type="SAM" id="Phobius"/>
    </source>
</evidence>
<evidence type="ECO:0000313" key="3">
    <source>
        <dbReference type="Proteomes" id="UP001596002"/>
    </source>
</evidence>